<dbReference type="EMBL" id="HBUF01009886">
    <property type="protein sequence ID" value="CAG6608025.1"/>
    <property type="molecule type" value="Transcribed_RNA"/>
</dbReference>
<feature type="region of interest" description="Disordered" evidence="1">
    <location>
        <begin position="16"/>
        <end position="42"/>
    </location>
</feature>
<dbReference type="AlphaFoldDB" id="A0A8D8LEA4"/>
<name>A0A8D8LEA4_9HEMI</name>
<reference evidence="2" key="1">
    <citation type="submission" date="2021-05" db="EMBL/GenBank/DDBJ databases">
        <authorList>
            <person name="Alioto T."/>
            <person name="Alioto T."/>
            <person name="Gomez Garrido J."/>
        </authorList>
    </citation>
    <scope>NUCLEOTIDE SEQUENCE</scope>
</reference>
<evidence type="ECO:0000256" key="1">
    <source>
        <dbReference type="SAM" id="MobiDB-lite"/>
    </source>
</evidence>
<feature type="region of interest" description="Disordered" evidence="1">
    <location>
        <begin position="67"/>
        <end position="103"/>
    </location>
</feature>
<feature type="compositionally biased region" description="Polar residues" evidence="1">
    <location>
        <begin position="82"/>
        <end position="103"/>
    </location>
</feature>
<accession>A0A8D8LEA4</accession>
<evidence type="ECO:0000313" key="2">
    <source>
        <dbReference type="EMBL" id="CAG6608025.1"/>
    </source>
</evidence>
<organism evidence="2">
    <name type="scientific">Cacopsylla melanoneura</name>
    <dbReference type="NCBI Taxonomy" id="428564"/>
    <lineage>
        <taxon>Eukaryota</taxon>
        <taxon>Metazoa</taxon>
        <taxon>Ecdysozoa</taxon>
        <taxon>Arthropoda</taxon>
        <taxon>Hexapoda</taxon>
        <taxon>Insecta</taxon>
        <taxon>Pterygota</taxon>
        <taxon>Neoptera</taxon>
        <taxon>Paraneoptera</taxon>
        <taxon>Hemiptera</taxon>
        <taxon>Sternorrhyncha</taxon>
        <taxon>Psylloidea</taxon>
        <taxon>Psyllidae</taxon>
        <taxon>Psyllinae</taxon>
        <taxon>Cacopsylla</taxon>
    </lineage>
</organism>
<sequence>MLRTYLTQRRRCHQSNILPNIPRPHNKYSKEEEQRRPSSAIPHKLSINSQYITSLHKTYSTLRYTYSTLRHPPKSNRDDYRTPTTHSTPSGKLSVYSQHIVSP</sequence>
<protein>
    <submittedName>
        <fullName evidence="2">Uncharacterized protein</fullName>
    </submittedName>
</protein>
<proteinExistence type="predicted"/>